<dbReference type="EMBL" id="FNJB01000017">
    <property type="protein sequence ID" value="SDP85213.1"/>
    <property type="molecule type" value="Genomic_DNA"/>
</dbReference>
<dbReference type="Proteomes" id="UP000199651">
    <property type="component" value="Unassembled WGS sequence"/>
</dbReference>
<sequence>MTGARGDQELVRFTLLGPLEVRMNDVDYAPTGPKVLQLLALLLMRAGQVVDSETIIRELWSQHPPRSVRKTMQTYVYHLRQCIERNGLAGSDVLRTRVPGYVFKVDPEQIDVFTFRRMFRRGRDLMADGRPAEAAKTLRAALALWTGPAMSNVPCGPVLSAYAVDLEEQQHAARYLRIQAEIDAGQHWDLIAELRSLVTENPHDEGLHGQLMRALGLSGRRLEALEMYRELRAKLNEELGLEPCADLQRLQQELLSVGR</sequence>
<dbReference type="SMART" id="SM01043">
    <property type="entry name" value="BTAD"/>
    <property type="match status" value="1"/>
</dbReference>
<dbReference type="GO" id="GO:0006355">
    <property type="term" value="P:regulation of DNA-templated transcription"/>
    <property type="evidence" value="ECO:0007669"/>
    <property type="project" value="InterPro"/>
</dbReference>
<dbReference type="InterPro" id="IPR016032">
    <property type="entry name" value="Sig_transdc_resp-reg_C-effctor"/>
</dbReference>
<dbReference type="SUPFAM" id="SSF48452">
    <property type="entry name" value="TPR-like"/>
    <property type="match status" value="1"/>
</dbReference>
<dbReference type="AlphaFoldDB" id="A0A1H0W3S5"/>
<evidence type="ECO:0000256" key="3">
    <source>
        <dbReference type="ARBA" id="ARBA00023125"/>
    </source>
</evidence>
<dbReference type="CDD" id="cd15831">
    <property type="entry name" value="BTAD"/>
    <property type="match status" value="1"/>
</dbReference>
<proteinExistence type="inferred from homology"/>
<evidence type="ECO:0000259" key="6">
    <source>
        <dbReference type="PROSITE" id="PS51755"/>
    </source>
</evidence>
<dbReference type="InterPro" id="IPR005158">
    <property type="entry name" value="BTAD"/>
</dbReference>
<dbReference type="InterPro" id="IPR001867">
    <property type="entry name" value="OmpR/PhoB-type_DNA-bd"/>
</dbReference>
<evidence type="ECO:0000256" key="4">
    <source>
        <dbReference type="ARBA" id="ARBA00023163"/>
    </source>
</evidence>
<comment type="similarity">
    <text evidence="1">Belongs to the AfsR/DnrI/RedD regulatory family.</text>
</comment>
<dbReference type="SMART" id="SM00862">
    <property type="entry name" value="Trans_reg_C"/>
    <property type="match status" value="1"/>
</dbReference>
<dbReference type="Pfam" id="PF00486">
    <property type="entry name" value="Trans_reg_C"/>
    <property type="match status" value="1"/>
</dbReference>
<evidence type="ECO:0000256" key="5">
    <source>
        <dbReference type="PROSITE-ProRule" id="PRU01091"/>
    </source>
</evidence>
<dbReference type="Gene3D" id="1.10.10.10">
    <property type="entry name" value="Winged helix-like DNA-binding domain superfamily/Winged helix DNA-binding domain"/>
    <property type="match status" value="1"/>
</dbReference>
<dbReference type="InterPro" id="IPR011990">
    <property type="entry name" value="TPR-like_helical_dom_sf"/>
</dbReference>
<dbReference type="PANTHER" id="PTHR35807">
    <property type="entry name" value="TRANSCRIPTIONAL REGULATOR REDD-RELATED"/>
    <property type="match status" value="1"/>
</dbReference>
<dbReference type="GO" id="GO:0003677">
    <property type="term" value="F:DNA binding"/>
    <property type="evidence" value="ECO:0007669"/>
    <property type="project" value="UniProtKB-UniRule"/>
</dbReference>
<accession>A0A1H0W3S5</accession>
<keyword evidence="4" id="KW-0804">Transcription</keyword>
<evidence type="ECO:0000313" key="7">
    <source>
        <dbReference type="EMBL" id="SDP85213.1"/>
    </source>
</evidence>
<evidence type="ECO:0000256" key="1">
    <source>
        <dbReference type="ARBA" id="ARBA00005820"/>
    </source>
</evidence>
<gene>
    <name evidence="7" type="ORF">SAMN05192558_11777</name>
</gene>
<dbReference type="PROSITE" id="PS51755">
    <property type="entry name" value="OMPR_PHOB"/>
    <property type="match status" value="1"/>
</dbReference>
<protein>
    <submittedName>
        <fullName evidence="7">DNA-binding transcriptional activator of the SARP family</fullName>
    </submittedName>
</protein>
<feature type="domain" description="OmpR/PhoB-type" evidence="6">
    <location>
        <begin position="1"/>
        <end position="105"/>
    </location>
</feature>
<reference evidence="8" key="1">
    <citation type="submission" date="2016-10" db="EMBL/GenBank/DDBJ databases">
        <authorList>
            <person name="Varghese N."/>
            <person name="Submissions S."/>
        </authorList>
    </citation>
    <scope>NUCLEOTIDE SEQUENCE [LARGE SCALE GENOMIC DNA]</scope>
    <source>
        <strain evidence="8">IBRC-M 10655</strain>
    </source>
</reference>
<dbReference type="PANTHER" id="PTHR35807:SF1">
    <property type="entry name" value="TRANSCRIPTIONAL REGULATOR REDD"/>
    <property type="match status" value="1"/>
</dbReference>
<dbReference type="Pfam" id="PF03704">
    <property type="entry name" value="BTAD"/>
    <property type="match status" value="1"/>
</dbReference>
<evidence type="ECO:0000256" key="2">
    <source>
        <dbReference type="ARBA" id="ARBA00023015"/>
    </source>
</evidence>
<feature type="DNA-binding region" description="OmpR/PhoB-type" evidence="5">
    <location>
        <begin position="1"/>
        <end position="105"/>
    </location>
</feature>
<dbReference type="GO" id="GO:0000160">
    <property type="term" value="P:phosphorelay signal transduction system"/>
    <property type="evidence" value="ECO:0007669"/>
    <property type="project" value="InterPro"/>
</dbReference>
<name>A0A1H0W3S5_9PSEU</name>
<evidence type="ECO:0000313" key="8">
    <source>
        <dbReference type="Proteomes" id="UP000199651"/>
    </source>
</evidence>
<dbReference type="SUPFAM" id="SSF46894">
    <property type="entry name" value="C-terminal effector domain of the bipartite response regulators"/>
    <property type="match status" value="1"/>
</dbReference>
<dbReference type="InterPro" id="IPR051677">
    <property type="entry name" value="AfsR-DnrI-RedD_regulator"/>
</dbReference>
<organism evidence="7 8">
    <name type="scientific">Actinokineospora alba</name>
    <dbReference type="NCBI Taxonomy" id="504798"/>
    <lineage>
        <taxon>Bacteria</taxon>
        <taxon>Bacillati</taxon>
        <taxon>Actinomycetota</taxon>
        <taxon>Actinomycetes</taxon>
        <taxon>Pseudonocardiales</taxon>
        <taxon>Pseudonocardiaceae</taxon>
        <taxon>Actinokineospora</taxon>
    </lineage>
</organism>
<dbReference type="Gene3D" id="1.25.40.10">
    <property type="entry name" value="Tetratricopeptide repeat domain"/>
    <property type="match status" value="1"/>
</dbReference>
<keyword evidence="2" id="KW-0805">Transcription regulation</keyword>
<keyword evidence="8" id="KW-1185">Reference proteome</keyword>
<dbReference type="STRING" id="504798.SAMN05421871_10777"/>
<dbReference type="InterPro" id="IPR036388">
    <property type="entry name" value="WH-like_DNA-bd_sf"/>
</dbReference>
<keyword evidence="3 5" id="KW-0238">DNA-binding</keyword>